<evidence type="ECO:0000313" key="1">
    <source>
        <dbReference type="EMBL" id="QBJ03461.1"/>
    </source>
</evidence>
<evidence type="ECO:0000313" key="2">
    <source>
        <dbReference type="Proteomes" id="UP000308874"/>
    </source>
</evidence>
<reference evidence="1 2" key="1">
    <citation type="submission" date="2019-02" db="EMBL/GenBank/DDBJ databases">
        <title>Isolation of virulent Lactobacillus brevis phages.</title>
        <authorList>
            <person name="Feyereisen M."/>
            <person name="Mahony J."/>
            <person name="O'Sullivan T."/>
            <person name="van Sinderen D."/>
        </authorList>
    </citation>
    <scope>NUCLEOTIDE SEQUENCE [LARGE SCALE GENOMIC DNA]</scope>
</reference>
<dbReference type="EMBL" id="MK504443">
    <property type="protein sequence ID" value="QBJ03461.1"/>
    <property type="molecule type" value="Genomic_DNA"/>
</dbReference>
<sequence length="101" mass="11796">MITISFKKNSKGTYDFSVIQNSKILYRKEYTCASQPDETGITQVQVFSGYTKYLQDLVDKEIEKNPDFKWNSFADFKKFAGAKTQHKFWENESKYITPATI</sequence>
<name>A0A4Y5FEH9_9CAUD</name>
<gene>
    <name evidence="1" type="ORF">B521_0111</name>
</gene>
<protein>
    <submittedName>
        <fullName evidence="1">Uncharacterized protein</fullName>
    </submittedName>
</protein>
<accession>A0A4Y5FEH9</accession>
<keyword evidence="2" id="KW-1185">Reference proteome</keyword>
<proteinExistence type="predicted"/>
<dbReference type="Proteomes" id="UP000308874">
    <property type="component" value="Segment"/>
</dbReference>
<organism evidence="1 2">
    <name type="scientific">Lactobacillus phage 521B</name>
    <dbReference type="NCBI Taxonomy" id="2510942"/>
    <lineage>
        <taxon>Viruses</taxon>
        <taxon>Duplodnaviria</taxon>
        <taxon>Heunggongvirae</taxon>
        <taxon>Uroviricota</taxon>
        <taxon>Caudoviricetes</taxon>
        <taxon>Herelleviridae</taxon>
        <taxon>Tybeckvirus</taxon>
        <taxon>Tybeckvirus tv521B</taxon>
    </lineage>
</organism>